<sequence>MANLTDPQVSAEEMDAMLASGAAEPQLRAEFGDALYDELHVLARMAQEAKARRSAAAGHVFLLPGIMGSKLSVIDGARSDEIWLSIRNLYKGRVTELAYPSDTFRVTASGVFLFAYQRMRLRLIIKGHDVQFLPFDWREDIATTADDLWPAIEAVEKPVSLICHSMGGLVARALAARDGDRRLIRKVVTLGTPNLGSYSPVMTLRGLNDNVHLLARLDSTGIGPKALVETLVNRFPGLLQMMPSPDARRDENWFDAGFWPKQDSLIPDAAILAAAGKAQAELPPPDDRFTQIVGLGMRTVHDVRIDKGELFYNHNDDGDGTVPRTLAEMDGADRRFYIEGKHGQLCNLRAAIDACDAVLNGRVPDLADDPDAFRTLTASVSAEPEKALRSAARSGLPRTGDPDDPAFSEQALLEGFLSAEADIDKIEREALRPTTPTLPAPLAPHTDDGTYVYTRQKKALRRINIDVMNADILDVPADAYVLGIFEGVTTLGGAIGAVDYELDGMLSAQIADGQITGRKGEVTFIPIPRHHLRTSHVVVVGLGAFGPKDTITAAVRIAGRNMMRSLCISEVSSFAGVLLGADSGPTPVEIFRELFGGIFEALEDWDEDQSFSCIRLCEYNPDRYEEIADGLNRTFAGFNMSDCEIVVQKKPAPLNRRRAGPAPHPKLPEIFTVQAEVTEEDRDPVVTLQLHHVPGSGNREAQLATSQMTFQMSELDARTAPLSRAMTSEKLRGVAEDIEKLILSKAFREKMEAGQSFEYGLQVVCDTWASRIPWEVLHLGKAPVALRGGLNRWYLPATGGVRRAARRPVGARNRGRPVNVLMVADPTRDLSGARKEARQIEATLAGRPGVRLDTREGGEATVAAVAAALGQDDVGRVYDIFHYAGHAFFDPADRARSGLILAGEDTLHGTDIADLAQVPGFVFLNACESLRVRKRGARDAGPPTAQDFAMRNTGLAEAFLLAGVRHIVGTFWPVNDDTAVNFSSVFYEQVQAQTIGAALTEARRIIHEVHDSSEWVNYIHYGAANDPI</sequence>
<protein>
    <recommendedName>
        <fullName evidence="6">CHAT domain-containing protein</fullName>
    </recommendedName>
</protein>
<feature type="domain" description="Peptidase M17 leucyl aminopeptidase N-terminal" evidence="1">
    <location>
        <begin position="481"/>
        <end position="578"/>
    </location>
</feature>
<accession>A3K715</accession>
<dbReference type="eggNOG" id="COG1075">
    <property type="taxonomic scope" value="Bacteria"/>
</dbReference>
<dbReference type="Gene3D" id="3.40.50.1820">
    <property type="entry name" value="alpha/beta hydrolase"/>
    <property type="match status" value="1"/>
</dbReference>
<gene>
    <name evidence="4" type="ORF">SSE37_13131</name>
</gene>
<feature type="domain" description="GPI inositol-deacylase PGAP1-like alpha/beta" evidence="2">
    <location>
        <begin position="154"/>
        <end position="195"/>
    </location>
</feature>
<dbReference type="Pfam" id="PF07819">
    <property type="entry name" value="PGAP1"/>
    <property type="match status" value="1"/>
</dbReference>
<dbReference type="OrthoDB" id="500593at2"/>
<evidence type="ECO:0000313" key="5">
    <source>
        <dbReference type="Proteomes" id="UP000005713"/>
    </source>
</evidence>
<dbReference type="eggNOG" id="COG4995">
    <property type="taxonomic scope" value="Bacteria"/>
</dbReference>
<dbReference type="EMBL" id="AAYA01000011">
    <property type="protein sequence ID" value="EBA07142.1"/>
    <property type="molecule type" value="Genomic_DNA"/>
</dbReference>
<evidence type="ECO:0000259" key="2">
    <source>
        <dbReference type="Pfam" id="PF07819"/>
    </source>
</evidence>
<dbReference type="SUPFAM" id="SSF52949">
    <property type="entry name" value="Macro domain-like"/>
    <property type="match status" value="1"/>
</dbReference>
<evidence type="ECO:0000313" key="4">
    <source>
        <dbReference type="EMBL" id="EBA07142.1"/>
    </source>
</evidence>
<dbReference type="AlphaFoldDB" id="A3K715"/>
<evidence type="ECO:0000259" key="1">
    <source>
        <dbReference type="Pfam" id="PF02789"/>
    </source>
</evidence>
<dbReference type="SUPFAM" id="SSF53474">
    <property type="entry name" value="alpha/beta-Hydrolases"/>
    <property type="match status" value="1"/>
</dbReference>
<name>A3K715_SAGS3</name>
<dbReference type="InterPro" id="IPR012908">
    <property type="entry name" value="PGAP1-ab_dom-like"/>
</dbReference>
<dbReference type="Gene3D" id="3.40.220.10">
    <property type="entry name" value="Leucine Aminopeptidase, subunit E, domain 1"/>
    <property type="match status" value="1"/>
</dbReference>
<keyword evidence="5" id="KW-1185">Reference proteome</keyword>
<organism evidence="4 5">
    <name type="scientific">Sagittula stellata (strain ATCC 700073 / DSM 11524 / E-37)</name>
    <dbReference type="NCBI Taxonomy" id="388399"/>
    <lineage>
        <taxon>Bacteria</taxon>
        <taxon>Pseudomonadati</taxon>
        <taxon>Pseudomonadota</taxon>
        <taxon>Alphaproteobacteria</taxon>
        <taxon>Rhodobacterales</taxon>
        <taxon>Roseobacteraceae</taxon>
        <taxon>Sagittula</taxon>
    </lineage>
</organism>
<dbReference type="Pfam" id="PF12770">
    <property type="entry name" value="CHAT"/>
    <property type="match status" value="1"/>
</dbReference>
<comment type="caution">
    <text evidence="4">The sequence shown here is derived from an EMBL/GenBank/DDBJ whole genome shotgun (WGS) entry which is preliminary data.</text>
</comment>
<dbReference type="GO" id="GO:0016788">
    <property type="term" value="F:hydrolase activity, acting on ester bonds"/>
    <property type="evidence" value="ECO:0007669"/>
    <property type="project" value="InterPro"/>
</dbReference>
<evidence type="ECO:0000259" key="3">
    <source>
        <dbReference type="Pfam" id="PF12770"/>
    </source>
</evidence>
<evidence type="ECO:0008006" key="6">
    <source>
        <dbReference type="Google" id="ProtNLM"/>
    </source>
</evidence>
<dbReference type="InterPro" id="IPR029058">
    <property type="entry name" value="AB_hydrolase_fold"/>
</dbReference>
<dbReference type="RefSeq" id="WP_005861339.1">
    <property type="nucleotide sequence ID" value="NZ_AAYA01000011.1"/>
</dbReference>
<dbReference type="GO" id="GO:0070006">
    <property type="term" value="F:metalloaminopeptidase activity"/>
    <property type="evidence" value="ECO:0007669"/>
    <property type="project" value="InterPro"/>
</dbReference>
<dbReference type="GO" id="GO:0006508">
    <property type="term" value="P:proteolysis"/>
    <property type="evidence" value="ECO:0007669"/>
    <property type="project" value="InterPro"/>
</dbReference>
<dbReference type="InterPro" id="IPR024983">
    <property type="entry name" value="CHAT_dom"/>
</dbReference>
<dbReference type="InterPro" id="IPR043472">
    <property type="entry name" value="Macro_dom-like"/>
</dbReference>
<feature type="domain" description="CHAT" evidence="3">
    <location>
        <begin position="748"/>
        <end position="1022"/>
    </location>
</feature>
<dbReference type="Pfam" id="PF02789">
    <property type="entry name" value="Peptidase_M17_N"/>
    <property type="match status" value="1"/>
</dbReference>
<dbReference type="InterPro" id="IPR008283">
    <property type="entry name" value="Peptidase_M17_N"/>
</dbReference>
<dbReference type="Proteomes" id="UP000005713">
    <property type="component" value="Unassembled WGS sequence"/>
</dbReference>
<proteinExistence type="predicted"/>
<reference evidence="4 5" key="1">
    <citation type="submission" date="2006-06" db="EMBL/GenBank/DDBJ databases">
        <authorList>
            <person name="Moran M.A."/>
            <person name="Ferriera S."/>
            <person name="Johnson J."/>
            <person name="Kravitz S."/>
            <person name="Beeson K."/>
            <person name="Sutton G."/>
            <person name="Rogers Y.-H."/>
            <person name="Friedman R."/>
            <person name="Frazier M."/>
            <person name="Venter J.C."/>
        </authorList>
    </citation>
    <scope>NUCLEOTIDE SEQUENCE [LARGE SCALE GENOMIC DNA]</scope>
    <source>
        <strain evidence="4 5">E-37</strain>
    </source>
</reference>